<comment type="caution">
    <text evidence="2">The sequence shown here is derived from an EMBL/GenBank/DDBJ whole genome shotgun (WGS) entry which is preliminary data.</text>
</comment>
<sequence length="317" mass="36740">MIFEKLNEKYLEDAVKLAQAQYNMEQKHIEALNDKDYKEVLIDLLSDIFKNNHGLVAVERGKVLGYLSFLKSVNGHFGNVKGSFSPLFANAYGGENRDKIASLLFQYVSEEMIKEEILSYAICLYSHDVQVMKSLTMNGFGIRCGDGIRNVNKPLNIEINTEYSYEEVHYSKAGGLLSLSNSLIRHMRKSPTYFPNEELSEVEFIERCYNRQSRFFIAKNKSEIIGYLEVTNDGETFITEEPDYLHICGAYLKENYRGKNIIQSLLSVVIETLKQDGINRVGVDFETINPTALRFWQKYFDSYTYSFVRRIDERIFR</sequence>
<feature type="domain" description="N-acetyltransferase" evidence="1">
    <location>
        <begin position="174"/>
        <end position="312"/>
    </location>
</feature>
<dbReference type="RefSeq" id="WP_343822529.1">
    <property type="nucleotide sequence ID" value="NZ_BAAACI010000001.1"/>
</dbReference>
<protein>
    <submittedName>
        <fullName evidence="2">GNAT family N-acetyltransferase</fullName>
    </submittedName>
</protein>
<proteinExistence type="predicted"/>
<dbReference type="InterPro" id="IPR016181">
    <property type="entry name" value="Acyl_CoA_acyltransferase"/>
</dbReference>
<dbReference type="Gene3D" id="3.40.630.30">
    <property type="match status" value="1"/>
</dbReference>
<dbReference type="EMBL" id="BAAACI010000001">
    <property type="protein sequence ID" value="GAA0764761.1"/>
    <property type="molecule type" value="Genomic_DNA"/>
</dbReference>
<reference evidence="3" key="1">
    <citation type="journal article" date="2019" name="Int. J. Syst. Evol. Microbiol.">
        <title>The Global Catalogue of Microorganisms (GCM) 10K type strain sequencing project: providing services to taxonomists for standard genome sequencing and annotation.</title>
        <authorList>
            <consortium name="The Broad Institute Genomics Platform"/>
            <consortium name="The Broad Institute Genome Sequencing Center for Infectious Disease"/>
            <person name="Wu L."/>
            <person name="Ma J."/>
        </authorList>
    </citation>
    <scope>NUCLEOTIDE SEQUENCE [LARGE SCALE GENOMIC DNA]</scope>
    <source>
        <strain evidence="3">JCM 1417</strain>
    </source>
</reference>
<name>A0ABP3VNQ2_CLOSU</name>
<dbReference type="PROSITE" id="PS51186">
    <property type="entry name" value="GNAT"/>
    <property type="match status" value="1"/>
</dbReference>
<dbReference type="Pfam" id="PF00583">
    <property type="entry name" value="Acetyltransf_1"/>
    <property type="match status" value="1"/>
</dbReference>
<dbReference type="CDD" id="cd04301">
    <property type="entry name" value="NAT_SF"/>
    <property type="match status" value="1"/>
</dbReference>
<evidence type="ECO:0000259" key="1">
    <source>
        <dbReference type="PROSITE" id="PS51186"/>
    </source>
</evidence>
<dbReference type="InterPro" id="IPR000182">
    <property type="entry name" value="GNAT_dom"/>
</dbReference>
<gene>
    <name evidence="2" type="ORF">GCM10008908_00340</name>
</gene>
<dbReference type="Proteomes" id="UP001501047">
    <property type="component" value="Unassembled WGS sequence"/>
</dbReference>
<accession>A0ABP3VNQ2</accession>
<evidence type="ECO:0000313" key="3">
    <source>
        <dbReference type="Proteomes" id="UP001501047"/>
    </source>
</evidence>
<evidence type="ECO:0000313" key="2">
    <source>
        <dbReference type="EMBL" id="GAA0764761.1"/>
    </source>
</evidence>
<keyword evidence="3" id="KW-1185">Reference proteome</keyword>
<dbReference type="SUPFAM" id="SSF55729">
    <property type="entry name" value="Acyl-CoA N-acyltransferases (Nat)"/>
    <property type="match status" value="1"/>
</dbReference>
<organism evidence="2 3">
    <name type="scientific">Clostridium subterminale</name>
    <dbReference type="NCBI Taxonomy" id="1550"/>
    <lineage>
        <taxon>Bacteria</taxon>
        <taxon>Bacillati</taxon>
        <taxon>Bacillota</taxon>
        <taxon>Clostridia</taxon>
        <taxon>Eubacteriales</taxon>
        <taxon>Clostridiaceae</taxon>
        <taxon>Clostridium</taxon>
    </lineage>
</organism>